<dbReference type="GO" id="GO:0016787">
    <property type="term" value="F:hydrolase activity"/>
    <property type="evidence" value="ECO:0007669"/>
    <property type="project" value="UniProtKB-KW"/>
</dbReference>
<keyword evidence="3" id="KW-0479">Metal-binding</keyword>
<dbReference type="SUPFAM" id="SSF56784">
    <property type="entry name" value="HAD-like"/>
    <property type="match status" value="1"/>
</dbReference>
<name>A0A6N0I1W2_STAHO</name>
<evidence type="ECO:0000256" key="4">
    <source>
        <dbReference type="ARBA" id="ARBA00022842"/>
    </source>
</evidence>
<keyword evidence="5" id="KW-0378">Hydrolase</keyword>
<organism evidence="5 6">
    <name type="scientific">Staphylococcus hominis</name>
    <dbReference type="NCBI Taxonomy" id="1290"/>
    <lineage>
        <taxon>Bacteria</taxon>
        <taxon>Bacillati</taxon>
        <taxon>Bacillota</taxon>
        <taxon>Bacilli</taxon>
        <taxon>Bacillales</taxon>
        <taxon>Staphylococcaceae</taxon>
        <taxon>Staphylococcus</taxon>
    </lineage>
</organism>
<sequence>MYKAIVFDFDGTIVDTEQHLFNIINKHLISHNATPVTLDFYRENIGGEAKDLHEYLEQTIGNDNKETIYKEHHQTSNQLEINPTIKQLMKYLKQRHIPMAIATSSYKKDIFPVFKSLGLDEYINIIVGRESVEYVKPEPELYLTAVQQLNYSPTHCLAIEDSVNGATAAFRAGLDVIVNTNYMTQTQDFSTIPYIGKDLNNEEIINRFFEKGHV</sequence>
<gene>
    <name evidence="5" type="ORF">FOB69_02450</name>
</gene>
<dbReference type="InterPro" id="IPR051600">
    <property type="entry name" value="Beta-PGM-like"/>
</dbReference>
<dbReference type="SFLD" id="SFLDG01129">
    <property type="entry name" value="C1.5:_HAD__Beta-PGM__Phosphata"/>
    <property type="match status" value="1"/>
</dbReference>
<dbReference type="Pfam" id="PF13419">
    <property type="entry name" value="HAD_2"/>
    <property type="match status" value="1"/>
</dbReference>
<dbReference type="InterPro" id="IPR023198">
    <property type="entry name" value="PGP-like_dom2"/>
</dbReference>
<dbReference type="Gene3D" id="3.40.50.1000">
    <property type="entry name" value="HAD superfamily/HAD-like"/>
    <property type="match status" value="1"/>
</dbReference>
<evidence type="ECO:0000256" key="1">
    <source>
        <dbReference type="ARBA" id="ARBA00001946"/>
    </source>
</evidence>
<evidence type="ECO:0000256" key="3">
    <source>
        <dbReference type="ARBA" id="ARBA00022723"/>
    </source>
</evidence>
<dbReference type="PANTHER" id="PTHR46193">
    <property type="entry name" value="6-PHOSPHOGLUCONATE PHOSPHATASE"/>
    <property type="match status" value="1"/>
</dbReference>
<protein>
    <submittedName>
        <fullName evidence="5">HAD-IA family hydrolase</fullName>
    </submittedName>
</protein>
<dbReference type="SFLD" id="SFLDS00003">
    <property type="entry name" value="Haloacid_Dehalogenase"/>
    <property type="match status" value="1"/>
</dbReference>
<evidence type="ECO:0000313" key="5">
    <source>
        <dbReference type="EMBL" id="QKQ28628.1"/>
    </source>
</evidence>
<evidence type="ECO:0000256" key="2">
    <source>
        <dbReference type="ARBA" id="ARBA00006171"/>
    </source>
</evidence>
<dbReference type="GO" id="GO:0046872">
    <property type="term" value="F:metal ion binding"/>
    <property type="evidence" value="ECO:0007669"/>
    <property type="project" value="UniProtKB-KW"/>
</dbReference>
<proteinExistence type="inferred from homology"/>
<dbReference type="EMBL" id="CP054550">
    <property type="protein sequence ID" value="QKQ28628.1"/>
    <property type="molecule type" value="Genomic_DNA"/>
</dbReference>
<keyword evidence="4" id="KW-0460">Magnesium</keyword>
<comment type="similarity">
    <text evidence="2">Belongs to the HAD-like hydrolase superfamily. CbbY/CbbZ/Gph/YieH family.</text>
</comment>
<dbReference type="Proteomes" id="UP000509636">
    <property type="component" value="Chromosome"/>
</dbReference>
<dbReference type="InterPro" id="IPR041492">
    <property type="entry name" value="HAD_2"/>
</dbReference>
<dbReference type="AlphaFoldDB" id="A0A6N0I1W2"/>
<dbReference type="NCBIfam" id="TIGR01509">
    <property type="entry name" value="HAD-SF-IA-v3"/>
    <property type="match status" value="1"/>
</dbReference>
<dbReference type="InterPro" id="IPR023214">
    <property type="entry name" value="HAD_sf"/>
</dbReference>
<dbReference type="Gene3D" id="1.10.150.240">
    <property type="entry name" value="Putative phosphatase, domain 2"/>
    <property type="match status" value="1"/>
</dbReference>
<dbReference type="PRINTS" id="PR00413">
    <property type="entry name" value="HADHALOGNASE"/>
</dbReference>
<reference evidence="5 6" key="1">
    <citation type="submission" date="2019-09" db="EMBL/GenBank/DDBJ databases">
        <title>FDA dAtabase for Regulatory Grade micrObial Sequences (FDA-ARGOS): Supporting development and validation of Infectious Disease Dx tests.</title>
        <authorList>
            <person name="Sciortino C."/>
            <person name="Tallon L."/>
            <person name="Sadzewicz L."/>
            <person name="Vavikolanu K."/>
            <person name="Mehta A."/>
            <person name="Aluvathingal J."/>
            <person name="Nadendla S."/>
            <person name="Nandy P."/>
            <person name="Geyer C."/>
            <person name="Yan Y."/>
            <person name="Sichtig H."/>
        </authorList>
    </citation>
    <scope>NUCLEOTIDE SEQUENCE [LARGE SCALE GENOMIC DNA]</scope>
    <source>
        <strain evidence="5 6">FDAARGOS_661</strain>
    </source>
</reference>
<accession>A0A6N0I1W2</accession>
<comment type="cofactor">
    <cofactor evidence="1">
        <name>Mg(2+)</name>
        <dbReference type="ChEBI" id="CHEBI:18420"/>
    </cofactor>
</comment>
<dbReference type="InterPro" id="IPR006439">
    <property type="entry name" value="HAD-SF_hydro_IA"/>
</dbReference>
<dbReference type="InterPro" id="IPR036412">
    <property type="entry name" value="HAD-like_sf"/>
</dbReference>
<evidence type="ECO:0000313" key="6">
    <source>
        <dbReference type="Proteomes" id="UP000509636"/>
    </source>
</evidence>
<dbReference type="PANTHER" id="PTHR46193:SF21">
    <property type="entry name" value="SLL1138 PROTEIN"/>
    <property type="match status" value="1"/>
</dbReference>